<dbReference type="EMBL" id="CH474032">
    <property type="protein sequence ID" value="EDL94070.1"/>
    <property type="molecule type" value="Genomic_DNA"/>
</dbReference>
<organism evidence="1 2">
    <name type="scientific">Rattus norvegicus</name>
    <name type="common">Rat</name>
    <dbReference type="NCBI Taxonomy" id="10116"/>
    <lineage>
        <taxon>Eukaryota</taxon>
        <taxon>Metazoa</taxon>
        <taxon>Chordata</taxon>
        <taxon>Craniata</taxon>
        <taxon>Vertebrata</taxon>
        <taxon>Euteleostomi</taxon>
        <taxon>Mammalia</taxon>
        <taxon>Eutheria</taxon>
        <taxon>Euarchontoglires</taxon>
        <taxon>Glires</taxon>
        <taxon>Rodentia</taxon>
        <taxon>Myomorpha</taxon>
        <taxon>Muroidea</taxon>
        <taxon>Muridae</taxon>
        <taxon>Murinae</taxon>
        <taxon>Rattus</taxon>
    </lineage>
</organism>
<evidence type="ECO:0000313" key="2">
    <source>
        <dbReference type="Proteomes" id="UP000234681"/>
    </source>
</evidence>
<gene>
    <name evidence="1" type="ORF">rCG_24309</name>
</gene>
<sequence length="51" mass="6046">MDRGVLRKTESSSRFEPINIKIVSEQRTVHLTFYQRECEEFSCLTFTSMTL</sequence>
<reference evidence="2" key="1">
    <citation type="submission" date="2005-09" db="EMBL/GenBank/DDBJ databases">
        <authorList>
            <person name="Mural R.J."/>
            <person name="Li P.W."/>
            <person name="Adams M.D."/>
            <person name="Amanatides P.G."/>
            <person name="Baden-Tillson H."/>
            <person name="Barnstead M."/>
            <person name="Chin S.H."/>
            <person name="Dew I."/>
            <person name="Evans C.A."/>
            <person name="Ferriera S."/>
            <person name="Flanigan M."/>
            <person name="Fosler C."/>
            <person name="Glodek A."/>
            <person name="Gu Z."/>
            <person name="Holt R.A."/>
            <person name="Jennings D."/>
            <person name="Kraft C.L."/>
            <person name="Lu F."/>
            <person name="Nguyen T."/>
            <person name="Nusskern D.R."/>
            <person name="Pfannkoch C.M."/>
            <person name="Sitter C."/>
            <person name="Sutton G.G."/>
            <person name="Venter J.C."/>
            <person name="Wang Z."/>
            <person name="Woodage T."/>
            <person name="Zheng X.H."/>
            <person name="Zhong F."/>
        </authorList>
    </citation>
    <scope>NUCLEOTIDE SEQUENCE [LARGE SCALE GENOMIC DNA]</scope>
    <source>
        <strain>BN</strain>
        <strain evidence="2">Sprague-Dawley</strain>
    </source>
</reference>
<dbReference type="Proteomes" id="UP000234681">
    <property type="component" value="Chromosome 17"/>
</dbReference>
<evidence type="ECO:0000313" key="1">
    <source>
        <dbReference type="EMBL" id="EDL94070.1"/>
    </source>
</evidence>
<protein>
    <submittedName>
        <fullName evidence="1">RCG24309</fullName>
    </submittedName>
</protein>
<proteinExistence type="predicted"/>
<dbReference type="AlphaFoldDB" id="A6KB12"/>
<name>A6KB12_RAT</name>
<accession>A6KB12</accession>